<dbReference type="EMBL" id="CAQL01000027">
    <property type="protein sequence ID" value="CCQ53752.1"/>
    <property type="molecule type" value="Genomic_DNA"/>
</dbReference>
<organism evidence="1 2">
    <name type="scientific">Crocosphaera watsonii WH 0005</name>
    <dbReference type="NCBI Taxonomy" id="423472"/>
    <lineage>
        <taxon>Bacteria</taxon>
        <taxon>Bacillati</taxon>
        <taxon>Cyanobacteriota</taxon>
        <taxon>Cyanophyceae</taxon>
        <taxon>Oscillatoriophycideae</taxon>
        <taxon>Chroococcales</taxon>
        <taxon>Aphanothecaceae</taxon>
        <taxon>Crocosphaera</taxon>
    </lineage>
</organism>
<dbReference type="AlphaFoldDB" id="T2ILU2"/>
<reference evidence="1 2" key="1">
    <citation type="submission" date="2013-01" db="EMBL/GenBank/DDBJ databases">
        <authorList>
            <person name="Bench S."/>
        </authorList>
    </citation>
    <scope>NUCLEOTIDE SEQUENCE [LARGE SCALE GENOMIC DNA]</scope>
    <source>
        <strain evidence="1 2">WH 0005</strain>
    </source>
</reference>
<protein>
    <submittedName>
        <fullName evidence="1">Uncharacterized protein</fullName>
    </submittedName>
</protein>
<evidence type="ECO:0000313" key="1">
    <source>
        <dbReference type="EMBL" id="CCQ53752.1"/>
    </source>
</evidence>
<evidence type="ECO:0000313" key="2">
    <source>
        <dbReference type="Proteomes" id="UP000017981"/>
    </source>
</evidence>
<name>T2ILU2_CROWT</name>
<accession>T2ILU2</accession>
<sequence length="37" mass="4340">MSSFGLKQMFALRRELEEKKDIFGLNTHSMSSFDPNF</sequence>
<comment type="caution">
    <text evidence="1">The sequence shown here is derived from an EMBL/GenBank/DDBJ whole genome shotgun (WGS) entry which is preliminary data.</text>
</comment>
<dbReference type="Proteomes" id="UP000017981">
    <property type="component" value="Unassembled WGS sequence"/>
</dbReference>
<reference evidence="1 2" key="2">
    <citation type="submission" date="2013-09" db="EMBL/GenBank/DDBJ databases">
        <title>Whole genome comparison of six Crocosphaera watsonii strains with differing phenotypes.</title>
        <authorList>
            <person name="Bench S.R."/>
            <person name="Heller P."/>
            <person name="Frank I."/>
            <person name="Arciniega M."/>
            <person name="Shilova I.N."/>
            <person name="Zehr J.P."/>
        </authorList>
    </citation>
    <scope>NUCLEOTIDE SEQUENCE [LARGE SCALE GENOMIC DNA]</scope>
    <source>
        <strain evidence="1 2">WH 0005</strain>
    </source>
</reference>
<gene>
    <name evidence="1" type="ORF">CWATWH0005_5681</name>
</gene>
<proteinExistence type="predicted"/>